<comment type="similarity">
    <text evidence="8 9">Belongs to the TRAP transporter small permease family.</text>
</comment>
<dbReference type="GO" id="GO:0022857">
    <property type="term" value="F:transmembrane transporter activity"/>
    <property type="evidence" value="ECO:0007669"/>
    <property type="project" value="UniProtKB-UniRule"/>
</dbReference>
<organism evidence="12 13">
    <name type="scientific">Pseudomonas borbori</name>
    <dbReference type="NCBI Taxonomy" id="289003"/>
    <lineage>
        <taxon>Bacteria</taxon>
        <taxon>Pseudomonadati</taxon>
        <taxon>Pseudomonadota</taxon>
        <taxon>Gammaproteobacteria</taxon>
        <taxon>Pseudomonadales</taxon>
        <taxon>Pseudomonadaceae</taxon>
        <taxon>Pseudomonas</taxon>
    </lineage>
</organism>
<evidence type="ECO:0000256" key="6">
    <source>
        <dbReference type="ARBA" id="ARBA00022989"/>
    </source>
</evidence>
<gene>
    <name evidence="12" type="ORF">SAMN05216190_105108</name>
</gene>
<keyword evidence="3" id="KW-1003">Cell membrane</keyword>
<dbReference type="PANTHER" id="PTHR35011">
    <property type="entry name" value="2,3-DIKETO-L-GULONATE TRAP TRANSPORTER SMALL PERMEASE PROTEIN YIAM"/>
    <property type="match status" value="1"/>
</dbReference>
<feature type="compositionally biased region" description="Basic and acidic residues" evidence="10">
    <location>
        <begin position="195"/>
        <end position="218"/>
    </location>
</feature>
<reference evidence="13" key="1">
    <citation type="submission" date="2016-10" db="EMBL/GenBank/DDBJ databases">
        <authorList>
            <person name="Varghese N."/>
            <person name="Submissions S."/>
        </authorList>
    </citation>
    <scope>NUCLEOTIDE SEQUENCE [LARGE SCALE GENOMIC DNA]</scope>
    <source>
        <strain evidence="13">DSM 17834</strain>
    </source>
</reference>
<name>A0A1I5MU33_9PSED</name>
<dbReference type="InterPro" id="IPR055348">
    <property type="entry name" value="DctQ"/>
</dbReference>
<comment type="subcellular location">
    <subcellularLocation>
        <location evidence="1 9">Cell inner membrane</location>
        <topology evidence="1 9">Multi-pass membrane protein</topology>
    </subcellularLocation>
</comment>
<dbReference type="PANTHER" id="PTHR35011:SF2">
    <property type="entry name" value="2,3-DIKETO-L-GULONATE TRAP TRANSPORTER SMALL PERMEASE PROTEIN YIAM"/>
    <property type="match status" value="1"/>
</dbReference>
<feature type="transmembrane region" description="Helical" evidence="9">
    <location>
        <begin position="139"/>
        <end position="159"/>
    </location>
</feature>
<dbReference type="RefSeq" id="WP_090498557.1">
    <property type="nucleotide sequence ID" value="NZ_FOWX01000005.1"/>
</dbReference>
<keyword evidence="6 9" id="KW-1133">Transmembrane helix</keyword>
<dbReference type="GO" id="GO:0015740">
    <property type="term" value="P:C4-dicarboxylate transport"/>
    <property type="evidence" value="ECO:0007669"/>
    <property type="project" value="TreeGrafter"/>
</dbReference>
<dbReference type="Pfam" id="PF04290">
    <property type="entry name" value="DctQ"/>
    <property type="match status" value="1"/>
</dbReference>
<dbReference type="Proteomes" id="UP000198784">
    <property type="component" value="Unassembled WGS sequence"/>
</dbReference>
<protein>
    <recommendedName>
        <fullName evidence="9">TRAP transporter small permease protein</fullName>
    </recommendedName>
</protein>
<evidence type="ECO:0000256" key="3">
    <source>
        <dbReference type="ARBA" id="ARBA00022475"/>
    </source>
</evidence>
<keyword evidence="4 9" id="KW-0997">Cell inner membrane</keyword>
<evidence type="ECO:0000259" key="11">
    <source>
        <dbReference type="Pfam" id="PF04290"/>
    </source>
</evidence>
<keyword evidence="2 9" id="KW-0813">Transport</keyword>
<feature type="domain" description="Tripartite ATP-independent periplasmic transporters DctQ component" evidence="11">
    <location>
        <begin position="36"/>
        <end position="165"/>
    </location>
</feature>
<keyword evidence="13" id="KW-1185">Reference proteome</keyword>
<feature type="region of interest" description="Disordered" evidence="10">
    <location>
        <begin position="193"/>
        <end position="218"/>
    </location>
</feature>
<comment type="function">
    <text evidence="9">Part of the tripartite ATP-independent periplasmic (TRAP) transport system.</text>
</comment>
<dbReference type="InterPro" id="IPR007387">
    <property type="entry name" value="TRAP_DctQ"/>
</dbReference>
<dbReference type="GO" id="GO:0005886">
    <property type="term" value="C:plasma membrane"/>
    <property type="evidence" value="ECO:0007669"/>
    <property type="project" value="UniProtKB-SubCell"/>
</dbReference>
<keyword evidence="5 9" id="KW-0812">Transmembrane</keyword>
<evidence type="ECO:0000313" key="12">
    <source>
        <dbReference type="EMBL" id="SFP13010.1"/>
    </source>
</evidence>
<evidence type="ECO:0000256" key="9">
    <source>
        <dbReference type="RuleBase" id="RU369079"/>
    </source>
</evidence>
<feature type="transmembrane region" description="Helical" evidence="9">
    <location>
        <begin position="61"/>
        <end position="77"/>
    </location>
</feature>
<evidence type="ECO:0000256" key="10">
    <source>
        <dbReference type="SAM" id="MobiDB-lite"/>
    </source>
</evidence>
<evidence type="ECO:0000313" key="13">
    <source>
        <dbReference type="Proteomes" id="UP000198784"/>
    </source>
</evidence>
<proteinExistence type="inferred from homology"/>
<comment type="subunit">
    <text evidence="9">The complex comprises the extracytoplasmic solute receptor protein and the two transmembrane proteins.</text>
</comment>
<feature type="transmembrane region" description="Helical" evidence="9">
    <location>
        <begin position="98"/>
        <end position="119"/>
    </location>
</feature>
<evidence type="ECO:0000256" key="8">
    <source>
        <dbReference type="ARBA" id="ARBA00038436"/>
    </source>
</evidence>
<keyword evidence="7 9" id="KW-0472">Membrane</keyword>
<dbReference type="OrthoDB" id="5465095at2"/>
<evidence type="ECO:0000256" key="7">
    <source>
        <dbReference type="ARBA" id="ARBA00023136"/>
    </source>
</evidence>
<dbReference type="AlphaFoldDB" id="A0A1I5MU33"/>
<feature type="transmembrane region" description="Helical" evidence="9">
    <location>
        <begin position="26"/>
        <end position="49"/>
    </location>
</feature>
<evidence type="ECO:0000256" key="5">
    <source>
        <dbReference type="ARBA" id="ARBA00022692"/>
    </source>
</evidence>
<evidence type="ECO:0000256" key="4">
    <source>
        <dbReference type="ARBA" id="ARBA00022519"/>
    </source>
</evidence>
<dbReference type="STRING" id="289003.SAMN05216190_105108"/>
<dbReference type="EMBL" id="FOWX01000005">
    <property type="protein sequence ID" value="SFP13010.1"/>
    <property type="molecule type" value="Genomic_DNA"/>
</dbReference>
<accession>A0A1I5MU33</accession>
<sequence length="218" mass="24268">MYKNKMSPVNHVLIGLDCLLGRVESAVLGMAILALAAFACANVFGRFVFSESIYFVEELNEFLMVLITFFGLGYVTRNGRHIRMTAIYDQLPAVTKKALMIVIALVTAGIMFALAYFAIEYVAKTASRGRLTPALKVPLYLAYVPVVLGFVITGVQYLLTAWRNLDFTDPDVYVSYRTRDEYEAVELADSSVMDDAGRDKHSPQPCNDARDAVLKEVK</sequence>
<evidence type="ECO:0000256" key="1">
    <source>
        <dbReference type="ARBA" id="ARBA00004429"/>
    </source>
</evidence>
<evidence type="ECO:0000256" key="2">
    <source>
        <dbReference type="ARBA" id="ARBA00022448"/>
    </source>
</evidence>